<dbReference type="InterPro" id="IPR020449">
    <property type="entry name" value="Tscrpt_reg_AraC-type_HTH"/>
</dbReference>
<accession>A0A0H5SF03</accession>
<evidence type="ECO:0000256" key="6">
    <source>
        <dbReference type="PROSITE-ProRule" id="PRU00169"/>
    </source>
</evidence>
<evidence type="ECO:0000259" key="7">
    <source>
        <dbReference type="PROSITE" id="PS01124"/>
    </source>
</evidence>
<organism evidence="9 10">
    <name type="scientific">Herbinix hemicellulosilytica</name>
    <dbReference type="NCBI Taxonomy" id="1564487"/>
    <lineage>
        <taxon>Bacteria</taxon>
        <taxon>Bacillati</taxon>
        <taxon>Bacillota</taxon>
        <taxon>Clostridia</taxon>
        <taxon>Lachnospirales</taxon>
        <taxon>Lachnospiraceae</taxon>
        <taxon>Herbinix</taxon>
    </lineage>
</organism>
<sequence length="529" mass="62058">MNVLIVDDDFATVDVIKNNIVWSDMGIDGVFTAYNVSGAKRLIAQNNIDIIISDIEMPQESGLDLLKWVREKNFDCEFLFLTCHESFSYAADAIQYNASAYLTKPFNMDIMKLNLQKIVNKITEKRNLQRSSEYGKWLEKNQRFVKLDFWKQLLEGNYKDKTEIINDLKERHLSINTEHLYTIIYIKLSNIEEDIEKYQKSVFDFVIENAISEIISGKSENDSVVKFHATDNYVHYFVISEDNDCESLKFKCNKLINTYKDKFSSVITCCISNQCKISEIPQFRQKLEQLMYYNIGVNNCVVFENEIKIPDKNEIQILDISKLASYVTEMNKSLILNYLKQTFNELSLNNRLHTYSLYLIKQEITQVVFADLMQKGIQATKLFHEDYYIKLSDRALESTVDMIRWVNYLLEKTFEYEKEIKKSSNLISKINQYIHEHYHEDIGRNQIAAEFYLTPEYLAKVYKKKTGISLKNYINEYRIERAKELLLTSDKSISDIAEAVGFDNFSYFSTLFKKVTGLSPKEFKDNHNL</sequence>
<dbReference type="PROSITE" id="PS01124">
    <property type="entry name" value="HTH_ARAC_FAMILY_2"/>
    <property type="match status" value="1"/>
</dbReference>
<comment type="function">
    <text evidence="5">May play the central regulatory role in sporulation. It may be an element of the effector pathway responsible for the activation of sporulation genes in response to nutritional stress. Spo0A may act in concert with spo0H (a sigma factor) to control the expression of some genes that are critical to the sporulation process.</text>
</comment>
<dbReference type="RefSeq" id="WP_103201750.1">
    <property type="nucleotide sequence ID" value="NZ_CVTD020000008.1"/>
</dbReference>
<evidence type="ECO:0000259" key="8">
    <source>
        <dbReference type="PROSITE" id="PS50110"/>
    </source>
</evidence>
<dbReference type="PRINTS" id="PR00032">
    <property type="entry name" value="HTHARAC"/>
</dbReference>
<evidence type="ECO:0000256" key="1">
    <source>
        <dbReference type="ARBA" id="ARBA00018672"/>
    </source>
</evidence>
<dbReference type="PANTHER" id="PTHR43280">
    <property type="entry name" value="ARAC-FAMILY TRANSCRIPTIONAL REGULATOR"/>
    <property type="match status" value="1"/>
</dbReference>
<keyword evidence="3" id="KW-0238">DNA-binding</keyword>
<evidence type="ECO:0000256" key="5">
    <source>
        <dbReference type="ARBA" id="ARBA00024867"/>
    </source>
</evidence>
<evidence type="ECO:0000256" key="4">
    <source>
        <dbReference type="ARBA" id="ARBA00023163"/>
    </source>
</evidence>
<evidence type="ECO:0000256" key="3">
    <source>
        <dbReference type="ARBA" id="ARBA00023125"/>
    </source>
</evidence>
<dbReference type="Proteomes" id="UP000236497">
    <property type="component" value="Unassembled WGS sequence"/>
</dbReference>
<dbReference type="SUPFAM" id="SSF52172">
    <property type="entry name" value="CheY-like"/>
    <property type="match status" value="1"/>
</dbReference>
<dbReference type="GO" id="GO:0043565">
    <property type="term" value="F:sequence-specific DNA binding"/>
    <property type="evidence" value="ECO:0007669"/>
    <property type="project" value="InterPro"/>
</dbReference>
<dbReference type="Gene3D" id="3.40.50.2300">
    <property type="match status" value="1"/>
</dbReference>
<dbReference type="InterPro" id="IPR011006">
    <property type="entry name" value="CheY-like_superfamily"/>
</dbReference>
<dbReference type="EMBL" id="CVTD020000008">
    <property type="protein sequence ID" value="CRZ33580.1"/>
    <property type="molecule type" value="Genomic_DNA"/>
</dbReference>
<keyword evidence="2" id="KW-0805">Transcription regulation</keyword>
<evidence type="ECO:0000313" key="9">
    <source>
        <dbReference type="EMBL" id="CRZ33580.1"/>
    </source>
</evidence>
<dbReference type="SMART" id="SM00342">
    <property type="entry name" value="HTH_ARAC"/>
    <property type="match status" value="1"/>
</dbReference>
<evidence type="ECO:0000256" key="2">
    <source>
        <dbReference type="ARBA" id="ARBA00023015"/>
    </source>
</evidence>
<dbReference type="InterPro" id="IPR018060">
    <property type="entry name" value="HTH_AraC"/>
</dbReference>
<dbReference type="PANTHER" id="PTHR43280:SF28">
    <property type="entry name" value="HTH-TYPE TRANSCRIPTIONAL ACTIVATOR RHAS"/>
    <property type="match status" value="1"/>
</dbReference>
<feature type="modified residue" description="4-aspartylphosphate" evidence="6">
    <location>
        <position position="54"/>
    </location>
</feature>
<dbReference type="SMART" id="SM00448">
    <property type="entry name" value="REC"/>
    <property type="match status" value="1"/>
</dbReference>
<dbReference type="Pfam" id="PF12833">
    <property type="entry name" value="HTH_18"/>
    <property type="match status" value="1"/>
</dbReference>
<keyword evidence="6" id="KW-0597">Phosphoprotein</keyword>
<name>A0A0H5SF03_HERHM</name>
<evidence type="ECO:0000313" key="10">
    <source>
        <dbReference type="Proteomes" id="UP000236497"/>
    </source>
</evidence>
<protein>
    <recommendedName>
        <fullName evidence="1">Stage 0 sporulation protein A homolog</fullName>
    </recommendedName>
</protein>
<dbReference type="SUPFAM" id="SSF46689">
    <property type="entry name" value="Homeodomain-like"/>
    <property type="match status" value="2"/>
</dbReference>
<dbReference type="AlphaFoldDB" id="A0A0H5SF03"/>
<dbReference type="Gene3D" id="1.10.10.60">
    <property type="entry name" value="Homeodomain-like"/>
    <property type="match status" value="2"/>
</dbReference>
<proteinExistence type="predicted"/>
<dbReference type="GO" id="GO:0000160">
    <property type="term" value="P:phosphorelay signal transduction system"/>
    <property type="evidence" value="ECO:0007669"/>
    <property type="project" value="InterPro"/>
</dbReference>
<dbReference type="Pfam" id="PF00072">
    <property type="entry name" value="Response_reg"/>
    <property type="match status" value="1"/>
</dbReference>
<dbReference type="InterPro" id="IPR001789">
    <property type="entry name" value="Sig_transdc_resp-reg_receiver"/>
</dbReference>
<dbReference type="InterPro" id="IPR009057">
    <property type="entry name" value="Homeodomain-like_sf"/>
</dbReference>
<dbReference type="PROSITE" id="PS00041">
    <property type="entry name" value="HTH_ARAC_FAMILY_1"/>
    <property type="match status" value="1"/>
</dbReference>
<dbReference type="GO" id="GO:0003700">
    <property type="term" value="F:DNA-binding transcription factor activity"/>
    <property type="evidence" value="ECO:0007669"/>
    <property type="project" value="InterPro"/>
</dbReference>
<feature type="domain" description="Response regulatory" evidence="8">
    <location>
        <begin position="2"/>
        <end position="119"/>
    </location>
</feature>
<dbReference type="PROSITE" id="PS50110">
    <property type="entry name" value="RESPONSE_REGULATORY"/>
    <property type="match status" value="1"/>
</dbReference>
<keyword evidence="10" id="KW-1185">Reference proteome</keyword>
<gene>
    <name evidence="9" type="ORF">HHT355_0372</name>
</gene>
<dbReference type="OrthoDB" id="9794370at2"/>
<dbReference type="InterPro" id="IPR018062">
    <property type="entry name" value="HTH_AraC-typ_CS"/>
</dbReference>
<feature type="domain" description="HTH araC/xylS-type" evidence="7">
    <location>
        <begin position="428"/>
        <end position="526"/>
    </location>
</feature>
<reference evidence="9 10" key="1">
    <citation type="submission" date="2015-06" db="EMBL/GenBank/DDBJ databases">
        <authorList>
            <person name="Wibberg Daniel"/>
        </authorList>
    </citation>
    <scope>NUCLEOTIDE SEQUENCE [LARGE SCALE GENOMIC DNA]</scope>
    <source>
        <strain evidence="9 10">T3/55T</strain>
    </source>
</reference>
<keyword evidence="4" id="KW-0804">Transcription</keyword>